<dbReference type="GO" id="GO:0005634">
    <property type="term" value="C:nucleus"/>
    <property type="evidence" value="ECO:0007669"/>
    <property type="project" value="UniProtKB-SubCell"/>
</dbReference>
<evidence type="ECO:0000256" key="3">
    <source>
        <dbReference type="ARBA" id="ARBA00023125"/>
    </source>
</evidence>
<sequence length="205" mass="23919">MGRRKIEIKKIDNKAYLKATFSKRRKGLFRKAAELCDMCGAEIAILTVSPGGKFYNFGHPNVDSIIARYCGGETSCILHENHDCVSHEDDDEDLEGEQEKEEDITDDVDEVEPIHEEEPIHKAGEEKELIDLINREGDGTMRLSIDFSRKFWWNEEEPIDPEQREMYIHSLMELRNNVIWVLNDRNRRESYVKDYMGGDISYDMI</sequence>
<evidence type="ECO:0000256" key="2">
    <source>
        <dbReference type="ARBA" id="ARBA00023015"/>
    </source>
</evidence>
<evidence type="ECO:0000313" key="8">
    <source>
        <dbReference type="Proteomes" id="UP000238479"/>
    </source>
</evidence>
<dbReference type="STRING" id="74649.A0A2P6Q866"/>
<dbReference type="GO" id="GO:0046983">
    <property type="term" value="F:protein dimerization activity"/>
    <property type="evidence" value="ECO:0007669"/>
    <property type="project" value="InterPro"/>
</dbReference>
<dbReference type="Proteomes" id="UP000238479">
    <property type="component" value="Chromosome 5"/>
</dbReference>
<dbReference type="Pfam" id="PF00319">
    <property type="entry name" value="SRF-TF"/>
    <property type="match status" value="1"/>
</dbReference>
<keyword evidence="5" id="KW-0539">Nucleus</keyword>
<evidence type="ECO:0000256" key="1">
    <source>
        <dbReference type="ARBA" id="ARBA00004123"/>
    </source>
</evidence>
<comment type="caution">
    <text evidence="7">The sequence shown here is derived from an EMBL/GenBank/DDBJ whole genome shotgun (WGS) entry which is preliminary data.</text>
</comment>
<evidence type="ECO:0000256" key="5">
    <source>
        <dbReference type="ARBA" id="ARBA00023242"/>
    </source>
</evidence>
<dbReference type="PRINTS" id="PR00404">
    <property type="entry name" value="MADSDOMAIN"/>
</dbReference>
<dbReference type="PROSITE" id="PS50066">
    <property type="entry name" value="MADS_BOX_2"/>
    <property type="match status" value="1"/>
</dbReference>
<evidence type="ECO:0000256" key="4">
    <source>
        <dbReference type="ARBA" id="ARBA00023163"/>
    </source>
</evidence>
<keyword evidence="8" id="KW-1185">Reference proteome</keyword>
<dbReference type="Gene3D" id="3.40.1810.10">
    <property type="entry name" value="Transcription factor, MADS-box"/>
    <property type="match status" value="1"/>
</dbReference>
<dbReference type="Gramene" id="PRQ30369">
    <property type="protein sequence ID" value="PRQ30369"/>
    <property type="gene ID" value="RchiOBHm_Chr5g0023891"/>
</dbReference>
<dbReference type="AlphaFoldDB" id="A0A2P6Q866"/>
<dbReference type="InterPro" id="IPR002100">
    <property type="entry name" value="TF_MADSbox"/>
</dbReference>
<keyword evidence="4" id="KW-0804">Transcription</keyword>
<dbReference type="GO" id="GO:0000981">
    <property type="term" value="F:DNA-binding transcription factor activity, RNA polymerase II-specific"/>
    <property type="evidence" value="ECO:0007669"/>
    <property type="project" value="TreeGrafter"/>
</dbReference>
<proteinExistence type="predicted"/>
<gene>
    <name evidence="7" type="ORF">RchiOBHm_Chr5g0023891</name>
</gene>
<dbReference type="EMBL" id="PDCK01000043">
    <property type="protein sequence ID" value="PRQ30369.1"/>
    <property type="molecule type" value="Genomic_DNA"/>
</dbReference>
<feature type="domain" description="MADS-box" evidence="6">
    <location>
        <begin position="1"/>
        <end position="61"/>
    </location>
</feature>
<dbReference type="PANTHER" id="PTHR11945">
    <property type="entry name" value="MADS BOX PROTEIN"/>
    <property type="match status" value="1"/>
</dbReference>
<keyword evidence="2" id="KW-0805">Transcription regulation</keyword>
<organism evidence="7 8">
    <name type="scientific">Rosa chinensis</name>
    <name type="common">China rose</name>
    <dbReference type="NCBI Taxonomy" id="74649"/>
    <lineage>
        <taxon>Eukaryota</taxon>
        <taxon>Viridiplantae</taxon>
        <taxon>Streptophyta</taxon>
        <taxon>Embryophyta</taxon>
        <taxon>Tracheophyta</taxon>
        <taxon>Spermatophyta</taxon>
        <taxon>Magnoliopsida</taxon>
        <taxon>eudicotyledons</taxon>
        <taxon>Gunneridae</taxon>
        <taxon>Pentapetalae</taxon>
        <taxon>rosids</taxon>
        <taxon>fabids</taxon>
        <taxon>Rosales</taxon>
        <taxon>Rosaceae</taxon>
        <taxon>Rosoideae</taxon>
        <taxon>Rosoideae incertae sedis</taxon>
        <taxon>Rosa</taxon>
    </lineage>
</organism>
<keyword evidence="3" id="KW-0238">DNA-binding</keyword>
<comment type="subcellular location">
    <subcellularLocation>
        <location evidence="1">Nucleus</location>
    </subcellularLocation>
</comment>
<dbReference type="SMART" id="SM00432">
    <property type="entry name" value="MADS"/>
    <property type="match status" value="1"/>
</dbReference>
<protein>
    <submittedName>
        <fullName evidence="7">Putative transcription factor MADS-type1 family</fullName>
    </submittedName>
</protein>
<name>A0A2P6Q866_ROSCH</name>
<evidence type="ECO:0000313" key="7">
    <source>
        <dbReference type="EMBL" id="PRQ30369.1"/>
    </source>
</evidence>
<dbReference type="InterPro" id="IPR036879">
    <property type="entry name" value="TF_MADSbox_sf"/>
</dbReference>
<dbReference type="SUPFAM" id="SSF55455">
    <property type="entry name" value="SRF-like"/>
    <property type="match status" value="1"/>
</dbReference>
<dbReference type="GO" id="GO:0000978">
    <property type="term" value="F:RNA polymerase II cis-regulatory region sequence-specific DNA binding"/>
    <property type="evidence" value="ECO:0007669"/>
    <property type="project" value="TreeGrafter"/>
</dbReference>
<reference evidence="7 8" key="1">
    <citation type="journal article" date="2018" name="Nat. Genet.">
        <title>The Rosa genome provides new insights in the design of modern roses.</title>
        <authorList>
            <person name="Bendahmane M."/>
        </authorList>
    </citation>
    <scope>NUCLEOTIDE SEQUENCE [LARGE SCALE GENOMIC DNA]</scope>
    <source>
        <strain evidence="8">cv. Old Blush</strain>
    </source>
</reference>
<accession>A0A2P6Q866</accession>
<evidence type="ECO:0000259" key="6">
    <source>
        <dbReference type="PROSITE" id="PS50066"/>
    </source>
</evidence>
<dbReference type="PANTHER" id="PTHR11945:SF629">
    <property type="entry name" value="OS02G0164450 PROTEIN"/>
    <property type="match status" value="1"/>
</dbReference>